<dbReference type="Proteomes" id="UP000305681">
    <property type="component" value="Unassembled WGS sequence"/>
</dbReference>
<dbReference type="AlphaFoldDB" id="A0A5C4NTP0"/>
<comment type="caution">
    <text evidence="1">The sequence shown here is derived from an EMBL/GenBank/DDBJ whole genome shotgun (WGS) entry which is preliminary data.</text>
</comment>
<accession>A0A5C4NTP0</accession>
<dbReference type="EMBL" id="VDGE01000001">
    <property type="protein sequence ID" value="TNC78244.1"/>
    <property type="molecule type" value="Genomic_DNA"/>
</dbReference>
<evidence type="ECO:0000313" key="1">
    <source>
        <dbReference type="EMBL" id="TNC78244.1"/>
    </source>
</evidence>
<organism evidence="1 2">
    <name type="scientific">Janthinobacterium lividum</name>
    <dbReference type="NCBI Taxonomy" id="29581"/>
    <lineage>
        <taxon>Bacteria</taxon>
        <taxon>Pseudomonadati</taxon>
        <taxon>Pseudomonadota</taxon>
        <taxon>Betaproteobacteria</taxon>
        <taxon>Burkholderiales</taxon>
        <taxon>Oxalobacteraceae</taxon>
        <taxon>Janthinobacterium</taxon>
    </lineage>
</organism>
<protein>
    <submittedName>
        <fullName evidence="1">Uncharacterized protein</fullName>
    </submittedName>
</protein>
<sequence>MSRIRKPLSIEQLKEIQGRNDSADVRALLWEVRRLREIAATADELERSLSPRVGMSGLIRASLRVQLDGQPCFVPCFVSMQPSE</sequence>
<proteinExistence type="predicted"/>
<dbReference type="RefSeq" id="WP_139089410.1">
    <property type="nucleotide sequence ID" value="NZ_VDGE01000001.1"/>
</dbReference>
<name>A0A5C4NTP0_9BURK</name>
<gene>
    <name evidence="1" type="ORF">FHI69_02820</name>
</gene>
<reference evidence="1 2" key="1">
    <citation type="submission" date="2019-06" db="EMBL/GenBank/DDBJ databases">
        <title>Genome sequence of Janthinobacterium lividum UCD_MED1.</title>
        <authorList>
            <person name="De Leon M.E."/>
            <person name="Jospin G."/>
        </authorList>
    </citation>
    <scope>NUCLEOTIDE SEQUENCE [LARGE SCALE GENOMIC DNA]</scope>
    <source>
        <strain evidence="1 2">UCD_MED1</strain>
    </source>
</reference>
<evidence type="ECO:0000313" key="2">
    <source>
        <dbReference type="Proteomes" id="UP000305681"/>
    </source>
</evidence>